<dbReference type="Pfam" id="PF03466">
    <property type="entry name" value="LysR_substrate"/>
    <property type="match status" value="1"/>
</dbReference>
<evidence type="ECO:0000256" key="2">
    <source>
        <dbReference type="ARBA" id="ARBA00023015"/>
    </source>
</evidence>
<reference evidence="6 7" key="1">
    <citation type="submission" date="2024-01" db="EMBL/GenBank/DDBJ databases">
        <title>Multi-omics insights into the function and evolution of sodium benzoate biodegradation pathways in Benzoatithermus flavus gen. nov., sp. nov. from hot spring.</title>
        <authorList>
            <person name="Hu C.-J."/>
            <person name="Li W.-J."/>
        </authorList>
    </citation>
    <scope>NUCLEOTIDE SEQUENCE [LARGE SCALE GENOMIC DNA]</scope>
    <source>
        <strain evidence="6 7">SYSU G07066</strain>
    </source>
</reference>
<dbReference type="EMBL" id="JBBLZC010000019">
    <property type="protein sequence ID" value="MEK0084912.1"/>
    <property type="molecule type" value="Genomic_DNA"/>
</dbReference>
<dbReference type="Gene3D" id="1.10.10.10">
    <property type="entry name" value="Winged helix-like DNA-binding domain superfamily/Winged helix DNA-binding domain"/>
    <property type="match status" value="1"/>
</dbReference>
<protein>
    <submittedName>
        <fullName evidence="6">LysR substrate-binding domain-containing protein</fullName>
    </submittedName>
</protein>
<evidence type="ECO:0000256" key="3">
    <source>
        <dbReference type="ARBA" id="ARBA00023125"/>
    </source>
</evidence>
<dbReference type="Proteomes" id="UP001375743">
    <property type="component" value="Unassembled WGS sequence"/>
</dbReference>
<dbReference type="PRINTS" id="PR00039">
    <property type="entry name" value="HTHLYSR"/>
</dbReference>
<dbReference type="RefSeq" id="WP_418160757.1">
    <property type="nucleotide sequence ID" value="NZ_JBBLZC010000019.1"/>
</dbReference>
<keyword evidence="3" id="KW-0238">DNA-binding</keyword>
<dbReference type="PROSITE" id="PS50931">
    <property type="entry name" value="HTH_LYSR"/>
    <property type="match status" value="1"/>
</dbReference>
<proteinExistence type="inferred from homology"/>
<sequence>MLTLQMDLLRTFATVADLASFTRAGDLLGRTQPAISLQIKKLEELVQAPLFERDTRQLRLTPKGEILALYARQILCLHDEAVARLRAPEIKGSVHIGIPNDFAVVLLPEVLGEFAAANARVMVNVSCDISAALLQGLERGTFDLVVAMTAEPAPLPAAKLWPERLAWVGSPERCPETLRPLPLVVYPEGCTYRARMTRALTKAGIPWRIACTTPSLAGLQAAVQAGLGVTVLSTHTIPQGLRVLGPETGFPGLPDVTIGLYYDRDRLSEAASSLINFLIRRLDESCRIPAEKPSSL</sequence>
<comment type="caution">
    <text evidence="6">The sequence shown here is derived from an EMBL/GenBank/DDBJ whole genome shotgun (WGS) entry which is preliminary data.</text>
</comment>
<gene>
    <name evidence="6" type="ORF">U1T56_17300</name>
</gene>
<comment type="similarity">
    <text evidence="1">Belongs to the LysR transcriptional regulatory family.</text>
</comment>
<name>A0ABU8XUN7_9PROT</name>
<evidence type="ECO:0000313" key="6">
    <source>
        <dbReference type="EMBL" id="MEK0084912.1"/>
    </source>
</evidence>
<dbReference type="SUPFAM" id="SSF46785">
    <property type="entry name" value="Winged helix' DNA-binding domain"/>
    <property type="match status" value="1"/>
</dbReference>
<dbReference type="PANTHER" id="PTHR30579">
    <property type="entry name" value="TRANSCRIPTIONAL REGULATOR"/>
    <property type="match status" value="1"/>
</dbReference>
<keyword evidence="4" id="KW-0804">Transcription</keyword>
<evidence type="ECO:0000256" key="1">
    <source>
        <dbReference type="ARBA" id="ARBA00009437"/>
    </source>
</evidence>
<dbReference type="Gene3D" id="3.40.190.10">
    <property type="entry name" value="Periplasmic binding protein-like II"/>
    <property type="match status" value="2"/>
</dbReference>
<dbReference type="InterPro" id="IPR036388">
    <property type="entry name" value="WH-like_DNA-bd_sf"/>
</dbReference>
<dbReference type="PANTHER" id="PTHR30579:SF7">
    <property type="entry name" value="HTH-TYPE TRANSCRIPTIONAL REGULATOR LRHA-RELATED"/>
    <property type="match status" value="1"/>
</dbReference>
<dbReference type="SUPFAM" id="SSF53850">
    <property type="entry name" value="Periplasmic binding protein-like II"/>
    <property type="match status" value="1"/>
</dbReference>
<evidence type="ECO:0000256" key="4">
    <source>
        <dbReference type="ARBA" id="ARBA00023163"/>
    </source>
</evidence>
<dbReference type="InterPro" id="IPR050176">
    <property type="entry name" value="LTTR"/>
</dbReference>
<keyword evidence="2" id="KW-0805">Transcription regulation</keyword>
<feature type="domain" description="HTH lysR-type" evidence="5">
    <location>
        <begin position="6"/>
        <end position="61"/>
    </location>
</feature>
<dbReference type="Pfam" id="PF00126">
    <property type="entry name" value="HTH_1"/>
    <property type="match status" value="1"/>
</dbReference>
<evidence type="ECO:0000259" key="5">
    <source>
        <dbReference type="PROSITE" id="PS50931"/>
    </source>
</evidence>
<keyword evidence="7" id="KW-1185">Reference proteome</keyword>
<dbReference type="InterPro" id="IPR005119">
    <property type="entry name" value="LysR_subst-bd"/>
</dbReference>
<dbReference type="InterPro" id="IPR000847">
    <property type="entry name" value="LysR_HTH_N"/>
</dbReference>
<accession>A0ABU8XUN7</accession>
<evidence type="ECO:0000313" key="7">
    <source>
        <dbReference type="Proteomes" id="UP001375743"/>
    </source>
</evidence>
<dbReference type="InterPro" id="IPR036390">
    <property type="entry name" value="WH_DNA-bd_sf"/>
</dbReference>
<organism evidence="6 7">
    <name type="scientific">Benzoatithermus flavus</name>
    <dbReference type="NCBI Taxonomy" id="3108223"/>
    <lineage>
        <taxon>Bacteria</taxon>
        <taxon>Pseudomonadati</taxon>
        <taxon>Pseudomonadota</taxon>
        <taxon>Alphaproteobacteria</taxon>
        <taxon>Geminicoccales</taxon>
        <taxon>Geminicoccaceae</taxon>
        <taxon>Benzoatithermus</taxon>
    </lineage>
</organism>